<keyword evidence="2" id="KW-1185">Reference proteome</keyword>
<dbReference type="PANTHER" id="PTHR34129:SF1">
    <property type="entry name" value="DUF952 DOMAIN-CONTAINING PROTEIN"/>
    <property type="match status" value="1"/>
</dbReference>
<dbReference type="SUPFAM" id="SSF56399">
    <property type="entry name" value="ADP-ribosylation"/>
    <property type="match status" value="1"/>
</dbReference>
<reference evidence="1 2" key="1">
    <citation type="journal article" date="2014" name="Int. J. Syst. Evol. Microbiol.">
        <title>Complete genome sequence of Corynebacterium casei LMG S-19264T (=DSM 44701T), isolated from a smear-ripened cheese.</title>
        <authorList>
            <consortium name="US DOE Joint Genome Institute (JGI-PGF)"/>
            <person name="Walter F."/>
            <person name="Albersmeier A."/>
            <person name="Kalinowski J."/>
            <person name="Ruckert C."/>
        </authorList>
    </citation>
    <scope>NUCLEOTIDE SEQUENCE [LARGE SCALE GENOMIC DNA]</scope>
    <source>
        <strain evidence="1 2">CGMCC 1.15896</strain>
    </source>
</reference>
<dbReference type="RefSeq" id="WP_127072277.1">
    <property type="nucleotide sequence ID" value="NZ_BMKB01000004.1"/>
</dbReference>
<dbReference type="InterPro" id="IPR009297">
    <property type="entry name" value="DUF952"/>
</dbReference>
<protein>
    <submittedName>
        <fullName evidence="1">Dihydroorotate dehydrogenase</fullName>
    </submittedName>
</protein>
<dbReference type="AlphaFoldDB" id="A0A916W0E8"/>
<proteinExistence type="predicted"/>
<dbReference type="Proteomes" id="UP000596977">
    <property type="component" value="Unassembled WGS sequence"/>
</dbReference>
<dbReference type="Gene3D" id="3.20.170.20">
    <property type="entry name" value="Protein of unknown function DUF952"/>
    <property type="match status" value="1"/>
</dbReference>
<dbReference type="PANTHER" id="PTHR34129">
    <property type="entry name" value="BLR1139 PROTEIN"/>
    <property type="match status" value="1"/>
</dbReference>
<accession>A0A916W0E8</accession>
<comment type="caution">
    <text evidence="1">The sequence shown here is derived from an EMBL/GenBank/DDBJ whole genome shotgun (WGS) entry which is preliminary data.</text>
</comment>
<name>A0A916W0E8_9HYPH</name>
<gene>
    <name evidence="1" type="ORF">GCM10011499_28890</name>
</gene>
<organism evidence="1 2">
    <name type="scientific">Pelagibacterium lentulum</name>
    <dbReference type="NCBI Taxonomy" id="2029865"/>
    <lineage>
        <taxon>Bacteria</taxon>
        <taxon>Pseudomonadati</taxon>
        <taxon>Pseudomonadota</taxon>
        <taxon>Alphaproteobacteria</taxon>
        <taxon>Hyphomicrobiales</taxon>
        <taxon>Devosiaceae</taxon>
        <taxon>Pelagibacterium</taxon>
    </lineage>
</organism>
<dbReference type="OrthoDB" id="9799937at2"/>
<evidence type="ECO:0000313" key="2">
    <source>
        <dbReference type="Proteomes" id="UP000596977"/>
    </source>
</evidence>
<dbReference type="EMBL" id="BMKB01000004">
    <property type="protein sequence ID" value="GGA56896.1"/>
    <property type="molecule type" value="Genomic_DNA"/>
</dbReference>
<dbReference type="Pfam" id="PF06108">
    <property type="entry name" value="DUF952"/>
    <property type="match status" value="1"/>
</dbReference>
<evidence type="ECO:0000313" key="1">
    <source>
        <dbReference type="EMBL" id="GGA56896.1"/>
    </source>
</evidence>
<sequence length="115" mass="12684">MAQPIYKIAHKSDWEAAIAAGELVGTPIDLKDGYIHFSTAGQLAETLDKHYRGQADLILATIDPALLTEPLRWEESRGGQLFPHLYAVLPLSAVTRYRTLPARADGGFDLPEIEQ</sequence>